<gene>
    <name evidence="2" type="ORF">GCM10009083_28540</name>
</gene>
<feature type="transmembrane region" description="Helical" evidence="1">
    <location>
        <begin position="57"/>
        <end position="76"/>
    </location>
</feature>
<evidence type="ECO:0000256" key="1">
    <source>
        <dbReference type="SAM" id="Phobius"/>
    </source>
</evidence>
<name>A0ABQ2CU68_9GAMM</name>
<organism evidence="2 3">
    <name type="scientific">Halopseudomonas pertucinogena</name>
    <dbReference type="NCBI Taxonomy" id="86175"/>
    <lineage>
        <taxon>Bacteria</taxon>
        <taxon>Pseudomonadati</taxon>
        <taxon>Pseudomonadota</taxon>
        <taxon>Gammaproteobacteria</taxon>
        <taxon>Pseudomonadales</taxon>
        <taxon>Pseudomonadaceae</taxon>
        <taxon>Halopseudomonas</taxon>
    </lineage>
</organism>
<evidence type="ECO:0000313" key="2">
    <source>
        <dbReference type="EMBL" id="GGJ09873.1"/>
    </source>
</evidence>
<dbReference type="EMBL" id="BMNN01000014">
    <property type="protein sequence ID" value="GGJ09873.1"/>
    <property type="molecule type" value="Genomic_DNA"/>
</dbReference>
<sequence length="79" mass="9028">MKSEVFFFLKIVFLYLGLCTVGLFFALIISMFILSLVHGSEVDLSWLIFWAAKKSCVGGVVSAAWVAFFIYANRFFDRE</sequence>
<evidence type="ECO:0000313" key="3">
    <source>
        <dbReference type="Proteomes" id="UP000633263"/>
    </source>
</evidence>
<keyword evidence="1" id="KW-0812">Transmembrane</keyword>
<feature type="transmembrane region" description="Helical" evidence="1">
    <location>
        <begin position="12"/>
        <end position="37"/>
    </location>
</feature>
<keyword evidence="3" id="KW-1185">Reference proteome</keyword>
<dbReference type="RefSeq" id="WP_188637340.1">
    <property type="nucleotide sequence ID" value="NZ_BMNN01000014.1"/>
</dbReference>
<reference evidence="3" key="1">
    <citation type="journal article" date="2019" name="Int. J. Syst. Evol. Microbiol.">
        <title>The Global Catalogue of Microorganisms (GCM) 10K type strain sequencing project: providing services to taxonomists for standard genome sequencing and annotation.</title>
        <authorList>
            <consortium name="The Broad Institute Genomics Platform"/>
            <consortium name="The Broad Institute Genome Sequencing Center for Infectious Disease"/>
            <person name="Wu L."/>
            <person name="Ma J."/>
        </authorList>
    </citation>
    <scope>NUCLEOTIDE SEQUENCE [LARGE SCALE GENOMIC DNA]</scope>
    <source>
        <strain evidence="3">JCM 11590</strain>
    </source>
</reference>
<accession>A0ABQ2CU68</accession>
<proteinExistence type="predicted"/>
<comment type="caution">
    <text evidence="2">The sequence shown here is derived from an EMBL/GenBank/DDBJ whole genome shotgun (WGS) entry which is preliminary data.</text>
</comment>
<dbReference type="Proteomes" id="UP000633263">
    <property type="component" value="Unassembled WGS sequence"/>
</dbReference>
<protein>
    <submittedName>
        <fullName evidence="2">Uncharacterized protein</fullName>
    </submittedName>
</protein>
<keyword evidence="1" id="KW-1133">Transmembrane helix</keyword>
<keyword evidence="1" id="KW-0472">Membrane</keyword>